<dbReference type="AlphaFoldDB" id="A0A4V3P4N0"/>
<keyword evidence="1" id="KW-0732">Signal</keyword>
<proteinExistence type="predicted"/>
<accession>A0A4V3P4N0</accession>
<comment type="caution">
    <text evidence="3">The sequence shown here is derived from an EMBL/GenBank/DDBJ whole genome shotgun (WGS) entry which is preliminary data.</text>
</comment>
<evidence type="ECO:0000313" key="4">
    <source>
        <dbReference type="Proteomes" id="UP000307602"/>
    </source>
</evidence>
<organism evidence="3 4">
    <name type="scientific">Flavivirga rizhaonensis</name>
    <dbReference type="NCBI Taxonomy" id="2559571"/>
    <lineage>
        <taxon>Bacteria</taxon>
        <taxon>Pseudomonadati</taxon>
        <taxon>Bacteroidota</taxon>
        <taxon>Flavobacteriia</taxon>
        <taxon>Flavobacteriales</taxon>
        <taxon>Flavobacteriaceae</taxon>
        <taxon>Flavivirga</taxon>
    </lineage>
</organism>
<feature type="domain" description="Secretion system C-terminal sorting" evidence="2">
    <location>
        <begin position="484"/>
        <end position="549"/>
    </location>
</feature>
<evidence type="ECO:0000313" key="3">
    <source>
        <dbReference type="EMBL" id="TGV02044.1"/>
    </source>
</evidence>
<dbReference type="RefSeq" id="WP_135877581.1">
    <property type="nucleotide sequence ID" value="NZ_SRSO01000017.1"/>
</dbReference>
<dbReference type="InterPro" id="IPR026444">
    <property type="entry name" value="Secre_tail"/>
</dbReference>
<dbReference type="GO" id="GO:0004062">
    <property type="term" value="F:aryl sulfotransferase activity"/>
    <property type="evidence" value="ECO:0007669"/>
    <property type="project" value="InterPro"/>
</dbReference>
<dbReference type="Pfam" id="PF18962">
    <property type="entry name" value="Por_Secre_tail"/>
    <property type="match status" value="1"/>
</dbReference>
<protein>
    <submittedName>
        <fullName evidence="3">T9SS type A sorting domain-containing protein</fullName>
    </submittedName>
</protein>
<dbReference type="SUPFAM" id="SSF50969">
    <property type="entry name" value="YVTN repeat-like/Quinoprotein amine dehydrogenase"/>
    <property type="match status" value="1"/>
</dbReference>
<evidence type="ECO:0000259" key="2">
    <source>
        <dbReference type="Pfam" id="PF18962"/>
    </source>
</evidence>
<sequence>MKYLYVYFLIIFNFSLFGQNTVGTIINEIGSYNGYTLFTANHSGETYLINNCGEIVNQWSSTNKPGVAVYLLENGNLLRTAKINNTNITFGGVGGKIELFDWDDNLLWEYTYSSSTATQHHDVFPLPNGNILMLAATTMTEAEAIQAGRDSAKLTEGKLYNEQILELEPVGANQANIVWEWNIKDHLIQDIDNTKSNFGVIADNPQLLNINYLSGGNPGEANWLHVNSIQYNASLDQIMLSSRFMNEIYIIDHSTSTLEASQHSGGTYGKGGDFLYRWGNPEAYNHGDTTNKQLFGQHYPHWIAEGLTDAGKILIFNNGAKRGNTGDEYFSSLDIIDPLESSPGSYIYDPINGYGPSVAEWSYTKPVKEDFYSPILSSGQRLPNGNTLICVGFFGRFFEIDPSNNIVWEYTNPDTSSGGTQVIQTQGQLPTALGSVFRVLRYSTDYKAFKGRDLTPKGTIENGNDLGNCEVLNNKEFQLVDLKVFPNPIENVVNIETTTLINKVEIYNTLGQFVTKGVNSNKIYLNNLTKGLYVMKIYTNYGYVNKKIIKN</sequence>
<dbReference type="InterPro" id="IPR010262">
    <property type="entry name" value="Arylsulfotransferase_bact"/>
</dbReference>
<dbReference type="OrthoDB" id="264813at2"/>
<reference evidence="3 4" key="1">
    <citation type="submission" date="2019-04" db="EMBL/GenBank/DDBJ databases">
        <authorList>
            <person name="Liu A."/>
        </authorList>
    </citation>
    <scope>NUCLEOTIDE SEQUENCE [LARGE SCALE GENOMIC DNA]</scope>
    <source>
        <strain evidence="3 4">RZ03</strain>
    </source>
</reference>
<dbReference type="PANTHER" id="PTHR35340:SF5">
    <property type="entry name" value="ASST-DOMAIN-CONTAINING PROTEIN"/>
    <property type="match status" value="1"/>
</dbReference>
<dbReference type="InterPro" id="IPR053143">
    <property type="entry name" value="Arylsulfate_ST"/>
</dbReference>
<dbReference type="PANTHER" id="PTHR35340">
    <property type="entry name" value="PQQ ENZYME REPEAT PROTEIN-RELATED"/>
    <property type="match status" value="1"/>
</dbReference>
<keyword evidence="4" id="KW-1185">Reference proteome</keyword>
<dbReference type="InterPro" id="IPR011044">
    <property type="entry name" value="Quino_amine_DH_bsu"/>
</dbReference>
<evidence type="ECO:0000256" key="1">
    <source>
        <dbReference type="ARBA" id="ARBA00022729"/>
    </source>
</evidence>
<dbReference type="Pfam" id="PF05935">
    <property type="entry name" value="Arylsulfotrans"/>
    <property type="match status" value="1"/>
</dbReference>
<dbReference type="Proteomes" id="UP000307602">
    <property type="component" value="Unassembled WGS sequence"/>
</dbReference>
<name>A0A4V3P4N0_9FLAO</name>
<gene>
    <name evidence="3" type="ORF">EM932_12750</name>
</gene>
<dbReference type="EMBL" id="SRSO01000017">
    <property type="protein sequence ID" value="TGV02044.1"/>
    <property type="molecule type" value="Genomic_DNA"/>
</dbReference>
<dbReference type="NCBIfam" id="TIGR04183">
    <property type="entry name" value="Por_Secre_tail"/>
    <property type="match status" value="1"/>
</dbReference>